<dbReference type="PANTHER" id="PTHR47331">
    <property type="entry name" value="PHD-TYPE DOMAIN-CONTAINING PROTEIN"/>
    <property type="match status" value="1"/>
</dbReference>
<sequence length="207" mass="23202">MKAGSECGPDEDPDATVMPQLEDGRVVEMTAKPAKPLKLRIVFDCAANYAGKSLNDQLLWRPDLTNSLTGVLLRFRQEKIAVVVDIEAMFHQVRVPGKDRDTLRFLWWTNAEMQGSLTECRIDASESGYGAFAYLIVVDCQVGGASFRTLGQIPEREGGTFKSLLRSDQDQRARPDESSLDWIGPTGETGQAKYDRRPDRRRGFFNI</sequence>
<evidence type="ECO:0000313" key="3">
    <source>
        <dbReference type="Proteomes" id="UP000324629"/>
    </source>
</evidence>
<organism evidence="2 3">
    <name type="scientific">Paragonimus westermani</name>
    <dbReference type="NCBI Taxonomy" id="34504"/>
    <lineage>
        <taxon>Eukaryota</taxon>
        <taxon>Metazoa</taxon>
        <taxon>Spiralia</taxon>
        <taxon>Lophotrochozoa</taxon>
        <taxon>Platyhelminthes</taxon>
        <taxon>Trematoda</taxon>
        <taxon>Digenea</taxon>
        <taxon>Plagiorchiida</taxon>
        <taxon>Troglotremata</taxon>
        <taxon>Troglotrematidae</taxon>
        <taxon>Paragonimus</taxon>
    </lineage>
</organism>
<feature type="compositionally biased region" description="Basic and acidic residues" evidence="1">
    <location>
        <begin position="167"/>
        <end position="177"/>
    </location>
</feature>
<name>A0A5J4NEH2_9TREM</name>
<gene>
    <name evidence="2" type="ORF">DEA37_0010855</name>
</gene>
<dbReference type="Proteomes" id="UP000324629">
    <property type="component" value="Unassembled WGS sequence"/>
</dbReference>
<protein>
    <recommendedName>
        <fullName evidence="4">Reverse transcriptase domain-containing protein</fullName>
    </recommendedName>
</protein>
<evidence type="ECO:0008006" key="4">
    <source>
        <dbReference type="Google" id="ProtNLM"/>
    </source>
</evidence>
<proteinExistence type="predicted"/>
<dbReference type="EMBL" id="QNGE01003601">
    <property type="protein sequence ID" value="KAA3673840.1"/>
    <property type="molecule type" value="Genomic_DNA"/>
</dbReference>
<feature type="region of interest" description="Disordered" evidence="1">
    <location>
        <begin position="167"/>
        <end position="200"/>
    </location>
</feature>
<keyword evidence="3" id="KW-1185">Reference proteome</keyword>
<evidence type="ECO:0000313" key="2">
    <source>
        <dbReference type="EMBL" id="KAA3673840.1"/>
    </source>
</evidence>
<dbReference type="AlphaFoldDB" id="A0A5J4NEH2"/>
<evidence type="ECO:0000256" key="1">
    <source>
        <dbReference type="SAM" id="MobiDB-lite"/>
    </source>
</evidence>
<comment type="caution">
    <text evidence="2">The sequence shown here is derived from an EMBL/GenBank/DDBJ whole genome shotgun (WGS) entry which is preliminary data.</text>
</comment>
<accession>A0A5J4NEH2</accession>
<reference evidence="2 3" key="1">
    <citation type="journal article" date="2019" name="Gigascience">
        <title>Whole-genome sequence of the oriental lung fluke Paragonimus westermani.</title>
        <authorList>
            <person name="Oey H."/>
            <person name="Zakrzewski M."/>
            <person name="Narain K."/>
            <person name="Devi K.R."/>
            <person name="Agatsuma T."/>
            <person name="Nawaratna S."/>
            <person name="Gobert G.N."/>
            <person name="Jones M.K."/>
            <person name="Ragan M.A."/>
            <person name="McManus D.P."/>
            <person name="Krause L."/>
        </authorList>
    </citation>
    <scope>NUCLEOTIDE SEQUENCE [LARGE SCALE GENOMIC DNA]</scope>
    <source>
        <strain evidence="2 3">IND2009</strain>
    </source>
</reference>